<gene>
    <name evidence="2" type="ORF">PTI45_01842</name>
</gene>
<organism evidence="2 3">
    <name type="scientific">Paenibacillus nuruki</name>
    <dbReference type="NCBI Taxonomy" id="1886670"/>
    <lineage>
        <taxon>Bacteria</taxon>
        <taxon>Bacillati</taxon>
        <taxon>Bacillota</taxon>
        <taxon>Bacilli</taxon>
        <taxon>Bacillales</taxon>
        <taxon>Paenibacillaceae</taxon>
        <taxon>Paenibacillus</taxon>
    </lineage>
</organism>
<dbReference type="InterPro" id="IPR002881">
    <property type="entry name" value="DUF58"/>
</dbReference>
<evidence type="ECO:0000313" key="3">
    <source>
        <dbReference type="Proteomes" id="UP000094578"/>
    </source>
</evidence>
<evidence type="ECO:0000259" key="1">
    <source>
        <dbReference type="Pfam" id="PF01882"/>
    </source>
</evidence>
<protein>
    <recommendedName>
        <fullName evidence="1">DUF58 domain-containing protein</fullName>
    </recommendedName>
</protein>
<proteinExistence type="predicted"/>
<accession>A0A1E3L537</accession>
<reference evidence="2 3" key="1">
    <citation type="submission" date="2016-08" db="EMBL/GenBank/DDBJ databases">
        <title>Genome sequencing of Paenibacillus sp. TI45-13ar, isolated from Korean traditional nuruk.</title>
        <authorList>
            <person name="Kim S.-J."/>
        </authorList>
    </citation>
    <scope>NUCLEOTIDE SEQUENCE [LARGE SCALE GENOMIC DNA]</scope>
    <source>
        <strain evidence="2 3">TI45-13ar</strain>
    </source>
</reference>
<dbReference type="RefSeq" id="WP_069327265.1">
    <property type="nucleotide sequence ID" value="NZ_MDER01000034.1"/>
</dbReference>
<dbReference type="PANTHER" id="PTHR34351:SF2">
    <property type="entry name" value="DUF58 DOMAIN-CONTAINING PROTEIN"/>
    <property type="match status" value="1"/>
</dbReference>
<sequence length="387" mass="43941">MEFFWLLLIAGVVVLLQALVLGRRSLRQIDYERKLSRSHCHVGDDIEMIEIIQNKRRIPVPWLRLESILPAGFQFGHQAETAISEGTLYQNHTSLFSLSAQTRITRTHQITCRQRGVFHMDSALMSAGDVFGLARANRPLRIETRMTVYPAYTAIDDMPEAYRSWQGEVEVRRWTNEDPFLITGVREYSSGDPMNQIHWKATARTGQLQVYRQGYSADPEVMILFNIEINEQMWRVVTEPMVAEYGLSCCATIAADLIGKGMKAGFGHNAIIATEDEQDARILPAYGSEQLSTLLQCMAEVQLKSRQPFHEFLQSFVPQSSQENEPIHKMDILIVTPHVSQPIKQAITILEQAGSTVSILNVPDIEQLKKSHWNQSVYDKPSRKVSG</sequence>
<dbReference type="Proteomes" id="UP000094578">
    <property type="component" value="Unassembled WGS sequence"/>
</dbReference>
<keyword evidence="3" id="KW-1185">Reference proteome</keyword>
<dbReference type="AlphaFoldDB" id="A0A1E3L537"/>
<dbReference type="EMBL" id="MDER01000034">
    <property type="protein sequence ID" value="ODP28866.1"/>
    <property type="molecule type" value="Genomic_DNA"/>
</dbReference>
<dbReference type="STRING" id="1886670.PTI45_01842"/>
<comment type="caution">
    <text evidence="2">The sequence shown here is derived from an EMBL/GenBank/DDBJ whole genome shotgun (WGS) entry which is preliminary data.</text>
</comment>
<dbReference type="PANTHER" id="PTHR34351">
    <property type="entry name" value="SLR1927 PROTEIN-RELATED"/>
    <property type="match status" value="1"/>
</dbReference>
<evidence type="ECO:0000313" key="2">
    <source>
        <dbReference type="EMBL" id="ODP28866.1"/>
    </source>
</evidence>
<dbReference type="Pfam" id="PF01882">
    <property type="entry name" value="DUF58"/>
    <property type="match status" value="1"/>
</dbReference>
<name>A0A1E3L537_9BACL</name>
<feature type="domain" description="DUF58" evidence="1">
    <location>
        <begin position="185"/>
        <end position="302"/>
    </location>
</feature>